<sequence>MDDEWTEGSLSLIDDLKQAANEDFLSFACRAFQQNKTLQNAFQHSEEGIAGTSSWNAIRGGSSNETSLAHSDSSGDPDVEVVDNTELVVTPMLPPKAALYRPPLEVGKVYIVKHVNSRRNSWSKALLLSIIYNVRQGVTNNRCLVKYSDGLVSRRHVEASEIAYLEECPTLISLGTAVVTNIVSSKNALYHAGVVLELPNAMNMFRYLVFLEKGTVCYTQHNELRVIADVYHRITSTVDRYYVRDCLSLYPDRFSLRFKVGEKVDVKRKSEWMEGTVQRIDCSIVQLRFSDGSSEWYPRGSYKFKQVLYGQPNTSHPLKYLQRLQRYREKIAPDITEEHEEGHSNVQTQLVPARSLTTHRVPSLPSQVTSYPLTVITPLLVWWPRDLGNHSCDENCVAGEQIIQRIDHKYGPLVRPLCAGFKRLSQGGSISYKTPCGQIIQNYSQLRRFLECTKVSLNYEHFDFSPRINAQRIYEPNPNSILASLNDISNGLEKCSIPCVNEVNNQLPERITYMTERKFLSYSDELMNNDGNFLSCCSCQDDCKDPAKCECIQLTINSYLEVKEVDNPLAPSEITYQYKRLYNEVRSGIYECNQRCKCSSSCPNRLVQFPLSAKLQLFQTGKKGWGVRALHDLPKGSFVCTYVGVLLNEREANEWGILHGDEYLSDLDFIEKQEASKPGYEEHVEELKDSTTDSKSGVVNTTINKVVVGSHAAGSDHGPPKRRSSRAHSQPPFEIKKRRHSNKKIAVREFPKGSIKRLYPADFSEFTIDAKNGGNIGRYFNHACEPNMFVQNVFVDTHDLRLPWVAFFTLSDVPAGTELTWDYGYSVGSVVGKRLYCYCLANECKRRLY</sequence>
<keyword evidence="6" id="KW-0949">S-adenosyl-L-methionine</keyword>
<dbReference type="Pfam" id="PF01429">
    <property type="entry name" value="MBD"/>
    <property type="match status" value="1"/>
</dbReference>
<dbReference type="GO" id="GO:0003677">
    <property type="term" value="F:DNA binding"/>
    <property type="evidence" value="ECO:0007669"/>
    <property type="project" value="InterPro"/>
</dbReference>
<evidence type="ECO:0000256" key="9">
    <source>
        <dbReference type="ARBA" id="ARBA00023242"/>
    </source>
</evidence>
<keyword evidence="5 13" id="KW-0808">Transferase</keyword>
<dbReference type="GO" id="GO:0070828">
    <property type="term" value="P:heterochromatin organization"/>
    <property type="evidence" value="ECO:0007669"/>
    <property type="project" value="TreeGrafter"/>
</dbReference>
<evidence type="ECO:0000256" key="1">
    <source>
        <dbReference type="ARBA" id="ARBA00004123"/>
    </source>
</evidence>
<dbReference type="Pfam" id="PF05033">
    <property type="entry name" value="Pre-SET"/>
    <property type="match status" value="1"/>
</dbReference>
<dbReference type="SMART" id="SM00317">
    <property type="entry name" value="SET"/>
    <property type="match status" value="1"/>
</dbReference>
<feature type="domain" description="Pre-SET" evidence="12">
    <location>
        <begin position="535"/>
        <end position="610"/>
    </location>
</feature>
<evidence type="ECO:0000256" key="6">
    <source>
        <dbReference type="ARBA" id="ARBA00022691"/>
    </source>
</evidence>
<reference evidence="13" key="1">
    <citation type="journal article" date="2016" name="Gigascience">
        <title>De novo construction of an expanded transcriptome assembly for the western tarnished plant bug, Lygus hesperus.</title>
        <authorList>
            <person name="Tassone E.E."/>
            <person name="Geib S.M."/>
            <person name="Hall B."/>
            <person name="Fabrick J.A."/>
            <person name="Brent C.S."/>
            <person name="Hull J.J."/>
        </authorList>
    </citation>
    <scope>NUCLEOTIDE SEQUENCE</scope>
</reference>
<dbReference type="SUPFAM" id="SSF82199">
    <property type="entry name" value="SET domain"/>
    <property type="match status" value="1"/>
</dbReference>
<evidence type="ECO:0000256" key="4">
    <source>
        <dbReference type="ARBA" id="ARBA00022603"/>
    </source>
</evidence>
<dbReference type="GO" id="GO:0005694">
    <property type="term" value="C:chromosome"/>
    <property type="evidence" value="ECO:0007669"/>
    <property type="project" value="UniProtKB-SubCell"/>
</dbReference>
<dbReference type="GO" id="GO:0032259">
    <property type="term" value="P:methylation"/>
    <property type="evidence" value="ECO:0007669"/>
    <property type="project" value="UniProtKB-KW"/>
</dbReference>
<evidence type="ECO:0000313" key="13">
    <source>
        <dbReference type="EMBL" id="JAQ09364.1"/>
    </source>
</evidence>
<dbReference type="SMART" id="SM00468">
    <property type="entry name" value="PreSET"/>
    <property type="match status" value="1"/>
</dbReference>
<dbReference type="PROSITE" id="PS50280">
    <property type="entry name" value="SET"/>
    <property type="match status" value="1"/>
</dbReference>
<evidence type="ECO:0000256" key="7">
    <source>
        <dbReference type="ARBA" id="ARBA00022723"/>
    </source>
</evidence>
<dbReference type="GO" id="GO:0005634">
    <property type="term" value="C:nucleus"/>
    <property type="evidence" value="ECO:0007669"/>
    <property type="project" value="UniProtKB-SubCell"/>
</dbReference>
<dbReference type="PROSITE" id="PS50867">
    <property type="entry name" value="PRE_SET"/>
    <property type="match status" value="1"/>
</dbReference>
<dbReference type="Pfam" id="PF00856">
    <property type="entry name" value="SET"/>
    <property type="match status" value="1"/>
</dbReference>
<evidence type="ECO:0000256" key="8">
    <source>
        <dbReference type="ARBA" id="ARBA00022833"/>
    </source>
</evidence>
<dbReference type="InterPro" id="IPR051516">
    <property type="entry name" value="SETDB_methyltransferase"/>
</dbReference>
<dbReference type="InterPro" id="IPR016177">
    <property type="entry name" value="DNA-bd_dom_sf"/>
</dbReference>
<dbReference type="GO" id="GO:0008270">
    <property type="term" value="F:zinc ion binding"/>
    <property type="evidence" value="ECO:0007669"/>
    <property type="project" value="InterPro"/>
</dbReference>
<gene>
    <name evidence="13" type="primary">egg_4</name>
    <name evidence="13" type="ORF">g.83543</name>
</gene>
<dbReference type="InterPro" id="IPR001739">
    <property type="entry name" value="Methyl_CpG_DNA-bd"/>
</dbReference>
<dbReference type="InterPro" id="IPR001214">
    <property type="entry name" value="SET_dom"/>
</dbReference>
<dbReference type="SMART" id="SM00391">
    <property type="entry name" value="MBD"/>
    <property type="match status" value="1"/>
</dbReference>
<keyword evidence="4 13" id="KW-0489">Methyltransferase</keyword>
<evidence type="ECO:0000256" key="2">
    <source>
        <dbReference type="ARBA" id="ARBA00004286"/>
    </source>
</evidence>
<accession>A0A146LMZ4</accession>
<evidence type="ECO:0000259" key="12">
    <source>
        <dbReference type="PROSITE" id="PS50867"/>
    </source>
</evidence>
<evidence type="ECO:0000259" key="11">
    <source>
        <dbReference type="PROSITE" id="PS50280"/>
    </source>
</evidence>
<dbReference type="Pfam" id="PF18358">
    <property type="entry name" value="Tudor_4"/>
    <property type="match status" value="1"/>
</dbReference>
<dbReference type="InterPro" id="IPR007728">
    <property type="entry name" value="Pre-SET_dom"/>
</dbReference>
<dbReference type="PANTHER" id="PTHR46024:SF1">
    <property type="entry name" value="HISTONE-LYSINE N-METHYLTRANSFERASE EGGLESS"/>
    <property type="match status" value="1"/>
</dbReference>
<dbReference type="GO" id="GO:0046974">
    <property type="term" value="F:histone H3K9 methyltransferase activity"/>
    <property type="evidence" value="ECO:0007669"/>
    <property type="project" value="TreeGrafter"/>
</dbReference>
<comment type="subcellular location">
    <subcellularLocation>
        <location evidence="2">Chromosome</location>
    </subcellularLocation>
    <subcellularLocation>
        <location evidence="1">Nucleus</location>
    </subcellularLocation>
</comment>
<dbReference type="GO" id="GO:0010629">
    <property type="term" value="P:negative regulation of gene expression"/>
    <property type="evidence" value="ECO:0007669"/>
    <property type="project" value="TreeGrafter"/>
</dbReference>
<evidence type="ECO:0000256" key="10">
    <source>
        <dbReference type="SAM" id="MobiDB-lite"/>
    </source>
</evidence>
<evidence type="ECO:0000256" key="5">
    <source>
        <dbReference type="ARBA" id="ARBA00022679"/>
    </source>
</evidence>
<dbReference type="Gene3D" id="2.30.30.140">
    <property type="match status" value="1"/>
</dbReference>
<feature type="region of interest" description="Disordered" evidence="10">
    <location>
        <begin position="709"/>
        <end position="740"/>
    </location>
</feature>
<keyword evidence="3" id="KW-0158">Chromosome</keyword>
<dbReference type="AlphaFoldDB" id="A0A146LMZ4"/>
<keyword evidence="9" id="KW-0539">Nucleus</keyword>
<keyword evidence="8" id="KW-0862">Zinc</keyword>
<dbReference type="PANTHER" id="PTHR46024">
    <property type="entry name" value="HISTONE-LYSINE N-METHYLTRANSFERASE EGGLESS"/>
    <property type="match status" value="1"/>
</dbReference>
<proteinExistence type="predicted"/>
<dbReference type="EMBL" id="GDHC01009265">
    <property type="protein sequence ID" value="JAQ09364.1"/>
    <property type="molecule type" value="Transcribed_RNA"/>
</dbReference>
<dbReference type="InterPro" id="IPR046341">
    <property type="entry name" value="SET_dom_sf"/>
</dbReference>
<feature type="domain" description="SET" evidence="11">
    <location>
        <begin position="613"/>
        <end position="824"/>
    </location>
</feature>
<organism evidence="13">
    <name type="scientific">Lygus hesperus</name>
    <name type="common">Western plant bug</name>
    <dbReference type="NCBI Taxonomy" id="30085"/>
    <lineage>
        <taxon>Eukaryota</taxon>
        <taxon>Metazoa</taxon>
        <taxon>Ecdysozoa</taxon>
        <taxon>Arthropoda</taxon>
        <taxon>Hexapoda</taxon>
        <taxon>Insecta</taxon>
        <taxon>Pterygota</taxon>
        <taxon>Neoptera</taxon>
        <taxon>Paraneoptera</taxon>
        <taxon>Hemiptera</taxon>
        <taxon>Heteroptera</taxon>
        <taxon>Panheteroptera</taxon>
        <taxon>Cimicomorpha</taxon>
        <taxon>Miridae</taxon>
        <taxon>Mirini</taxon>
        <taxon>Lygus</taxon>
    </lineage>
</organism>
<evidence type="ECO:0000256" key="3">
    <source>
        <dbReference type="ARBA" id="ARBA00022454"/>
    </source>
</evidence>
<dbReference type="Gene3D" id="2.170.270.10">
    <property type="entry name" value="SET domain"/>
    <property type="match status" value="1"/>
</dbReference>
<dbReference type="SUPFAM" id="SSF54171">
    <property type="entry name" value="DNA-binding domain"/>
    <property type="match status" value="1"/>
</dbReference>
<dbReference type="InterPro" id="IPR041292">
    <property type="entry name" value="Tudor_4"/>
</dbReference>
<keyword evidence="7" id="KW-0479">Metal-binding</keyword>
<protein>
    <submittedName>
        <fullName evidence="13">Histone-lysine N-methyltransferase eggless</fullName>
    </submittedName>
</protein>
<dbReference type="CDD" id="cd10517">
    <property type="entry name" value="SET_SETDB1"/>
    <property type="match status" value="1"/>
</dbReference>
<name>A0A146LMZ4_LYGHE</name>